<dbReference type="STRING" id="1314778.A0A5C3NRX9"/>
<dbReference type="Proteomes" id="UP000308197">
    <property type="component" value="Unassembled WGS sequence"/>
</dbReference>
<protein>
    <recommendedName>
        <fullName evidence="1">IPO4/5-like TPR repeats domain-containing protein</fullName>
    </recommendedName>
</protein>
<dbReference type="InterPro" id="IPR016024">
    <property type="entry name" value="ARM-type_fold"/>
</dbReference>
<dbReference type="InterPro" id="IPR011989">
    <property type="entry name" value="ARM-like"/>
</dbReference>
<dbReference type="InterPro" id="IPR057672">
    <property type="entry name" value="TPR_IPO4/5"/>
</dbReference>
<dbReference type="SUPFAM" id="SSF48371">
    <property type="entry name" value="ARM repeat"/>
    <property type="match status" value="1"/>
</dbReference>
<evidence type="ECO:0000313" key="3">
    <source>
        <dbReference type="Proteomes" id="UP000308197"/>
    </source>
</evidence>
<organism evidence="2 3">
    <name type="scientific">Polyporus arcularius HHB13444</name>
    <dbReference type="NCBI Taxonomy" id="1314778"/>
    <lineage>
        <taxon>Eukaryota</taxon>
        <taxon>Fungi</taxon>
        <taxon>Dikarya</taxon>
        <taxon>Basidiomycota</taxon>
        <taxon>Agaricomycotina</taxon>
        <taxon>Agaricomycetes</taxon>
        <taxon>Polyporales</taxon>
        <taxon>Polyporaceae</taxon>
        <taxon>Polyporus</taxon>
    </lineage>
</organism>
<accession>A0A5C3NRX9</accession>
<dbReference type="Gene3D" id="1.25.10.10">
    <property type="entry name" value="Leucine-rich Repeat Variant"/>
    <property type="match status" value="1"/>
</dbReference>
<evidence type="ECO:0000313" key="2">
    <source>
        <dbReference type="EMBL" id="TFK78720.1"/>
    </source>
</evidence>
<proteinExistence type="predicted"/>
<gene>
    <name evidence="2" type="ORF">K466DRAFT_612887</name>
</gene>
<dbReference type="AlphaFoldDB" id="A0A5C3NRX9"/>
<reference evidence="2 3" key="1">
    <citation type="journal article" date="2019" name="Nat. Ecol. Evol.">
        <title>Megaphylogeny resolves global patterns of mushroom evolution.</title>
        <authorList>
            <person name="Varga T."/>
            <person name="Krizsan K."/>
            <person name="Foldi C."/>
            <person name="Dima B."/>
            <person name="Sanchez-Garcia M."/>
            <person name="Sanchez-Ramirez S."/>
            <person name="Szollosi G.J."/>
            <person name="Szarkandi J.G."/>
            <person name="Papp V."/>
            <person name="Albert L."/>
            <person name="Andreopoulos W."/>
            <person name="Angelini C."/>
            <person name="Antonin V."/>
            <person name="Barry K.W."/>
            <person name="Bougher N.L."/>
            <person name="Buchanan P."/>
            <person name="Buyck B."/>
            <person name="Bense V."/>
            <person name="Catcheside P."/>
            <person name="Chovatia M."/>
            <person name="Cooper J."/>
            <person name="Damon W."/>
            <person name="Desjardin D."/>
            <person name="Finy P."/>
            <person name="Geml J."/>
            <person name="Haridas S."/>
            <person name="Hughes K."/>
            <person name="Justo A."/>
            <person name="Karasinski D."/>
            <person name="Kautmanova I."/>
            <person name="Kiss B."/>
            <person name="Kocsube S."/>
            <person name="Kotiranta H."/>
            <person name="LaButti K.M."/>
            <person name="Lechner B.E."/>
            <person name="Liimatainen K."/>
            <person name="Lipzen A."/>
            <person name="Lukacs Z."/>
            <person name="Mihaltcheva S."/>
            <person name="Morgado L.N."/>
            <person name="Niskanen T."/>
            <person name="Noordeloos M.E."/>
            <person name="Ohm R.A."/>
            <person name="Ortiz-Santana B."/>
            <person name="Ovrebo C."/>
            <person name="Racz N."/>
            <person name="Riley R."/>
            <person name="Savchenko A."/>
            <person name="Shiryaev A."/>
            <person name="Soop K."/>
            <person name="Spirin V."/>
            <person name="Szebenyi C."/>
            <person name="Tomsovsky M."/>
            <person name="Tulloss R.E."/>
            <person name="Uehling J."/>
            <person name="Grigoriev I.V."/>
            <person name="Vagvolgyi C."/>
            <person name="Papp T."/>
            <person name="Martin F.M."/>
            <person name="Miettinen O."/>
            <person name="Hibbett D.S."/>
            <person name="Nagy L.G."/>
        </authorList>
    </citation>
    <scope>NUCLEOTIDE SEQUENCE [LARGE SCALE GENOMIC DNA]</scope>
    <source>
        <strain evidence="2 3">HHB13444</strain>
    </source>
</reference>
<evidence type="ECO:0000259" key="1">
    <source>
        <dbReference type="Pfam" id="PF25780"/>
    </source>
</evidence>
<sequence length="265" mass="29217">MADVAVPAEVTAEITQILSNLVLGDNALRHSAEQAVDERLAHTPDLYLLAIAQFATSADTELMRSFSLVLLRRLLFRPANAQRVPLYDHLGSQAIQTLQRILLHSLLHEPAPVVRRKTVDSVTDLSNNAMKRGHPWPALQPQVFAMADSPDVLTREAAFRVFAGCPNLIIDLQTDAVVAILQKGLQDPQSTEVSRVPCPSFASPCLPVAMHRCSFAPVPLLLLRDVYHPAFAHQAARGTFCYARSFLFASSPYFLLRPAPSHITR</sequence>
<feature type="domain" description="IPO4/5-like TPR repeats" evidence="1">
    <location>
        <begin position="112"/>
        <end position="194"/>
    </location>
</feature>
<keyword evidence="3" id="KW-1185">Reference proteome</keyword>
<dbReference type="EMBL" id="ML212366">
    <property type="protein sequence ID" value="TFK78720.1"/>
    <property type="molecule type" value="Genomic_DNA"/>
</dbReference>
<name>A0A5C3NRX9_9APHY</name>
<dbReference type="Pfam" id="PF25780">
    <property type="entry name" value="TPR_IPO5"/>
    <property type="match status" value="1"/>
</dbReference>
<dbReference type="InParanoid" id="A0A5C3NRX9"/>